<dbReference type="Gene3D" id="3.90.190.10">
    <property type="entry name" value="Protein tyrosine phosphatase superfamily"/>
    <property type="match status" value="1"/>
</dbReference>
<dbReference type="InterPro" id="IPR000242">
    <property type="entry name" value="PTP_cat"/>
</dbReference>
<keyword evidence="5" id="KW-0675">Receptor</keyword>
<name>A0A091CQQ2_FUKDA</name>
<dbReference type="InterPro" id="IPR050348">
    <property type="entry name" value="Protein-Tyr_Phosphatase"/>
</dbReference>
<organism evidence="5 6">
    <name type="scientific">Fukomys damarensis</name>
    <name type="common">Damaraland mole rat</name>
    <name type="synonym">Cryptomys damarensis</name>
    <dbReference type="NCBI Taxonomy" id="885580"/>
    <lineage>
        <taxon>Eukaryota</taxon>
        <taxon>Metazoa</taxon>
        <taxon>Chordata</taxon>
        <taxon>Craniata</taxon>
        <taxon>Vertebrata</taxon>
        <taxon>Euteleostomi</taxon>
        <taxon>Mammalia</taxon>
        <taxon>Eutheria</taxon>
        <taxon>Euarchontoglires</taxon>
        <taxon>Glires</taxon>
        <taxon>Rodentia</taxon>
        <taxon>Hystricomorpha</taxon>
        <taxon>Bathyergidae</taxon>
        <taxon>Fukomys</taxon>
    </lineage>
</organism>
<dbReference type="AlphaFoldDB" id="A0A091CQQ2"/>
<feature type="domain" description="Tyrosine-protein phosphatase" evidence="4">
    <location>
        <begin position="74"/>
        <end position="140"/>
    </location>
</feature>
<dbReference type="Pfam" id="PF00102">
    <property type="entry name" value="Y_phosphatase"/>
    <property type="match status" value="1"/>
</dbReference>
<dbReference type="PROSITE" id="PS50055">
    <property type="entry name" value="TYR_PHOSPHATASE_PTP"/>
    <property type="match status" value="1"/>
</dbReference>
<protein>
    <recommendedName>
        <fullName evidence="1">protein-tyrosine-phosphatase</fullName>
        <ecNumber evidence="1">3.1.3.48</ecNumber>
    </recommendedName>
</protein>
<proteinExistence type="predicted"/>
<evidence type="ECO:0000256" key="3">
    <source>
        <dbReference type="SAM" id="MobiDB-lite"/>
    </source>
</evidence>
<dbReference type="EMBL" id="KN124729">
    <property type="protein sequence ID" value="KFO20482.1"/>
    <property type="molecule type" value="Genomic_DNA"/>
</dbReference>
<dbReference type="PANTHER" id="PTHR19134">
    <property type="entry name" value="RECEPTOR-TYPE TYROSINE-PROTEIN PHOSPHATASE"/>
    <property type="match status" value="1"/>
</dbReference>
<dbReference type="SUPFAM" id="SSF52799">
    <property type="entry name" value="(Phosphotyrosine protein) phosphatases II"/>
    <property type="match status" value="1"/>
</dbReference>
<keyword evidence="2" id="KW-0378">Hydrolase</keyword>
<evidence type="ECO:0000256" key="2">
    <source>
        <dbReference type="ARBA" id="ARBA00022912"/>
    </source>
</evidence>
<dbReference type="PANTHER" id="PTHR19134:SF285">
    <property type="entry name" value="TYROSINE-PROTEIN PHOSPHATASE NON-RECEPTOR TYPE 9"/>
    <property type="match status" value="1"/>
</dbReference>
<evidence type="ECO:0000256" key="1">
    <source>
        <dbReference type="ARBA" id="ARBA00013064"/>
    </source>
</evidence>
<dbReference type="Proteomes" id="UP000028990">
    <property type="component" value="Unassembled WGS sequence"/>
</dbReference>
<keyword evidence="2" id="KW-0904">Protein phosphatase</keyword>
<keyword evidence="6" id="KW-1185">Reference proteome</keyword>
<reference evidence="5 6" key="1">
    <citation type="submission" date="2013-11" db="EMBL/GenBank/DDBJ databases">
        <title>The Damaraland mole rat (Fukomys damarensis) genome and evolution of African mole rats.</title>
        <authorList>
            <person name="Gladyshev V.N."/>
            <person name="Fang X."/>
        </authorList>
    </citation>
    <scope>NUCLEOTIDE SEQUENCE [LARGE SCALE GENOMIC DNA]</scope>
    <source>
        <tissue evidence="5">Liver</tissue>
    </source>
</reference>
<accession>A0A091CQQ2</accession>
<sequence>MVFYLGGYVRINLSTQNFQFLPQVNGHPDPFDEIIPSSFPPALDWDSVYVPGLHAMTIHELVGYVNIRQKRGVYEEYEDIYSSEADQASGHIQTDHINASFMDSDKQKNAYIEGPLENICRDFWLMVWEQKVLVTVMTTQSGRNVRAVRNQQSLAVSSMGTRSKGQCPEQPPIIVHCSMGIGQTVISLNTTKTTELPYIYTIHSLSPYSSRRPPDSRVFNHQSAETNTEKEHQSAVTKHSQPPQRRRTTMQEQKQQRISHDHLAVAQAVATSTSTVRLRQSHTCGQKIKDAGKATWVPGQQGDYKARVQPLILEHTPITQQELQQVELQL</sequence>
<evidence type="ECO:0000313" key="5">
    <source>
        <dbReference type="EMBL" id="KFO20482.1"/>
    </source>
</evidence>
<evidence type="ECO:0000313" key="6">
    <source>
        <dbReference type="Proteomes" id="UP000028990"/>
    </source>
</evidence>
<feature type="compositionally biased region" description="Polar residues" evidence="3">
    <location>
        <begin position="234"/>
        <end position="243"/>
    </location>
</feature>
<gene>
    <name evidence="5" type="ORF">H920_18120</name>
</gene>
<feature type="region of interest" description="Disordered" evidence="3">
    <location>
        <begin position="208"/>
        <end position="247"/>
    </location>
</feature>
<dbReference type="EC" id="3.1.3.48" evidence="1"/>
<dbReference type="InterPro" id="IPR029021">
    <property type="entry name" value="Prot-tyrosine_phosphatase-like"/>
</dbReference>
<evidence type="ECO:0000259" key="4">
    <source>
        <dbReference type="PROSITE" id="PS50055"/>
    </source>
</evidence>
<dbReference type="GO" id="GO:0004725">
    <property type="term" value="F:protein tyrosine phosphatase activity"/>
    <property type="evidence" value="ECO:0007669"/>
    <property type="project" value="UniProtKB-EC"/>
</dbReference>